<evidence type="ECO:0008006" key="3">
    <source>
        <dbReference type="Google" id="ProtNLM"/>
    </source>
</evidence>
<feature type="region of interest" description="Disordered" evidence="1">
    <location>
        <begin position="93"/>
        <end position="144"/>
    </location>
</feature>
<feature type="compositionally biased region" description="Acidic residues" evidence="1">
    <location>
        <begin position="115"/>
        <end position="126"/>
    </location>
</feature>
<dbReference type="Pfam" id="PF18759">
    <property type="entry name" value="Plavaka"/>
    <property type="match status" value="1"/>
</dbReference>
<dbReference type="OrthoDB" id="3252362at2759"/>
<accession>A0A4Q9MEX1</accession>
<feature type="compositionally biased region" description="Polar residues" evidence="1">
    <location>
        <begin position="50"/>
        <end position="61"/>
    </location>
</feature>
<proteinExistence type="predicted"/>
<dbReference type="Proteomes" id="UP000292957">
    <property type="component" value="Unassembled WGS sequence"/>
</dbReference>
<dbReference type="EMBL" id="ML143482">
    <property type="protein sequence ID" value="TBU24341.1"/>
    <property type="molecule type" value="Genomic_DNA"/>
</dbReference>
<gene>
    <name evidence="2" type="ORF">BD311DRAFT_858011</name>
</gene>
<organism evidence="2">
    <name type="scientific">Dichomitus squalens</name>
    <dbReference type="NCBI Taxonomy" id="114155"/>
    <lineage>
        <taxon>Eukaryota</taxon>
        <taxon>Fungi</taxon>
        <taxon>Dikarya</taxon>
        <taxon>Basidiomycota</taxon>
        <taxon>Agaricomycotina</taxon>
        <taxon>Agaricomycetes</taxon>
        <taxon>Polyporales</taxon>
        <taxon>Polyporaceae</taxon>
        <taxon>Dichomitus</taxon>
    </lineage>
</organism>
<protein>
    <recommendedName>
        <fullName evidence="3">Zn-finger domain-containing protein</fullName>
    </recommendedName>
</protein>
<evidence type="ECO:0000256" key="1">
    <source>
        <dbReference type="SAM" id="MobiDB-lite"/>
    </source>
</evidence>
<dbReference type="AlphaFoldDB" id="A0A4Q9MEX1"/>
<name>A0A4Q9MEX1_9APHY</name>
<evidence type="ECO:0000313" key="2">
    <source>
        <dbReference type="EMBL" id="TBU24341.1"/>
    </source>
</evidence>
<dbReference type="InterPro" id="IPR041078">
    <property type="entry name" value="Plavaka"/>
</dbReference>
<feature type="region of interest" description="Disordered" evidence="1">
    <location>
        <begin position="765"/>
        <end position="786"/>
    </location>
</feature>
<reference evidence="2" key="1">
    <citation type="submission" date="2019-01" db="EMBL/GenBank/DDBJ databases">
        <title>Draft genome sequences of three monokaryotic isolates of the white-rot basidiomycete fungus Dichomitus squalens.</title>
        <authorList>
            <consortium name="DOE Joint Genome Institute"/>
            <person name="Lopez S.C."/>
            <person name="Andreopoulos B."/>
            <person name="Pangilinan J."/>
            <person name="Lipzen A."/>
            <person name="Riley R."/>
            <person name="Ahrendt S."/>
            <person name="Ng V."/>
            <person name="Barry K."/>
            <person name="Daum C."/>
            <person name="Grigoriev I.V."/>
            <person name="Hilden K.S."/>
            <person name="Makela M.R."/>
            <person name="de Vries R.P."/>
        </authorList>
    </citation>
    <scope>NUCLEOTIDE SEQUENCE [LARGE SCALE GENOMIC DNA]</scope>
    <source>
        <strain evidence="2">OM18370.1</strain>
    </source>
</reference>
<feature type="region of interest" description="Disordered" evidence="1">
    <location>
        <begin position="43"/>
        <end position="77"/>
    </location>
</feature>
<sequence length="1028" mass="117304">MPRKASHLPLRECPGCKNWFSPTGYHSHLQQTQRSACIAVRETDHGRSATPASPSVHSESSYARDVSDPPASPFIGDHFGDYGAADFDDYDEYVAEDGGDHSDGAAGGDEGFLLSEDEDEDDADNFQDERVWEPPPAPAPPVFIDEQVEDNDTVGDEQTARRRVHEHLKSKTHVRYFGRQAGAPIEDEQDPTAHDNYQCALDGDGENPYYPFASRRDWLFARWAKMRGPGSTAVSELLAIEDLVSLLGLSFKNVRELNRIVDTKLSSGRPRFIRREIVVSGESFEVFYRDVIQCIRALYGDPEFADLLVFAPERHYTDETEQSRIYFDLHTGKWWWETQAALEKRRPGATIIPIIISSDKTQLTLFGNRTAWPVYMTIGNLPKDVRRKPSRRGQILLAYLPSARLNHITNLAARRRAHANLFHKCMSTILKPLIDAGINGIRIASGDGVVRRGHPIFATFIGDYPEQLLVTCCKNGTCPKCAVPRSELGSTTEPERELRDLNAVFRALDEVDNTARVYSRACRDAGIKPVKHPFWEDLPYTNIFRSITPDVLHQLYQGVIKHLLEWLKAAYGTEEIDARCRRLPPNHQLRIFFKGISTLQRVTGKEHADICRQLLGFVVGLPLRHGTSAIRVVRAVRALLDFLYLAQYPAHTSDTLSLLQAALRRFHENKVVFVDLAIRAHFKFPKLHALDHYVEAIKLFGTTDNYDTQYTERLHIDFAKDAYRATNHRDEFPQMTQWLERREKILRHDVYIQWRLQRTAEQEADATMQAPLESQPLPPRSPSAPLSRIYSIAKTPNVKALRFHEAVDKYGATFLRDAIARFVVKYRSPLFSAQEVDHESRNIFLPFATFPAWHRIKFRLEDLQNFGIMEATRDAAHARPTRVDRRNRPVPARFDTVVVEDSDSSATDGIKKYRVGRLRLIFRLPSKACRQLFPNVVSPGPLAYIEWFTAFTRPDSVHGMYKVSRCRNDRDELLASVVEVDTIRRSCHLFPTCSGTISRDWTSSTVLDACEDFWLNPFSDLHMYMTLG</sequence>